<gene>
    <name evidence="1" type="ORF">Pcinc_006084</name>
</gene>
<proteinExistence type="predicted"/>
<evidence type="ECO:0000313" key="2">
    <source>
        <dbReference type="Proteomes" id="UP001286313"/>
    </source>
</evidence>
<name>A0AAE1L1X0_PETCI</name>
<accession>A0AAE1L1X0</accession>
<protein>
    <submittedName>
        <fullName evidence="1">Uncharacterized protein</fullName>
    </submittedName>
</protein>
<sequence>MTTIVTTTARLITTLTILCHTPALDQVRLKFKNLRIYFMNVHRKIRDAPSGSAAGTPGSKWPLYDCASYLLDSRESKVSTQSSFVLPSTENAITISFTCQSYVGVGKRFTTFNPL</sequence>
<organism evidence="1 2">
    <name type="scientific">Petrolisthes cinctipes</name>
    <name type="common">Flat porcelain crab</name>
    <dbReference type="NCBI Taxonomy" id="88211"/>
    <lineage>
        <taxon>Eukaryota</taxon>
        <taxon>Metazoa</taxon>
        <taxon>Ecdysozoa</taxon>
        <taxon>Arthropoda</taxon>
        <taxon>Crustacea</taxon>
        <taxon>Multicrustacea</taxon>
        <taxon>Malacostraca</taxon>
        <taxon>Eumalacostraca</taxon>
        <taxon>Eucarida</taxon>
        <taxon>Decapoda</taxon>
        <taxon>Pleocyemata</taxon>
        <taxon>Anomura</taxon>
        <taxon>Galatheoidea</taxon>
        <taxon>Porcellanidae</taxon>
        <taxon>Petrolisthes</taxon>
    </lineage>
</organism>
<dbReference type="EMBL" id="JAWQEG010000453">
    <property type="protein sequence ID" value="KAK3889930.1"/>
    <property type="molecule type" value="Genomic_DNA"/>
</dbReference>
<reference evidence="1" key="1">
    <citation type="submission" date="2023-10" db="EMBL/GenBank/DDBJ databases">
        <title>Genome assemblies of two species of porcelain crab, Petrolisthes cinctipes and Petrolisthes manimaculis (Anomura: Porcellanidae).</title>
        <authorList>
            <person name="Angst P."/>
        </authorList>
    </citation>
    <scope>NUCLEOTIDE SEQUENCE</scope>
    <source>
        <strain evidence="1">PB745_01</strain>
        <tissue evidence="1">Gill</tissue>
    </source>
</reference>
<comment type="caution">
    <text evidence="1">The sequence shown here is derived from an EMBL/GenBank/DDBJ whole genome shotgun (WGS) entry which is preliminary data.</text>
</comment>
<dbReference type="AlphaFoldDB" id="A0AAE1L1X0"/>
<dbReference type="Proteomes" id="UP001286313">
    <property type="component" value="Unassembled WGS sequence"/>
</dbReference>
<evidence type="ECO:0000313" key="1">
    <source>
        <dbReference type="EMBL" id="KAK3889930.1"/>
    </source>
</evidence>
<keyword evidence="2" id="KW-1185">Reference proteome</keyword>